<proteinExistence type="predicted"/>
<protein>
    <submittedName>
        <fullName evidence="1">Uncharacterized protein</fullName>
    </submittedName>
</protein>
<gene>
    <name evidence="1" type="ORF">AVEN_13221_1</name>
</gene>
<evidence type="ECO:0000313" key="1">
    <source>
        <dbReference type="EMBL" id="GBM58845.1"/>
    </source>
</evidence>
<evidence type="ECO:0000313" key="2">
    <source>
        <dbReference type="Proteomes" id="UP000499080"/>
    </source>
</evidence>
<dbReference type="EMBL" id="BGPR01101182">
    <property type="protein sequence ID" value="GBM58845.1"/>
    <property type="molecule type" value="Genomic_DNA"/>
</dbReference>
<organism evidence="1 2">
    <name type="scientific">Araneus ventricosus</name>
    <name type="common">Orbweaver spider</name>
    <name type="synonym">Epeira ventricosa</name>
    <dbReference type="NCBI Taxonomy" id="182803"/>
    <lineage>
        <taxon>Eukaryota</taxon>
        <taxon>Metazoa</taxon>
        <taxon>Ecdysozoa</taxon>
        <taxon>Arthropoda</taxon>
        <taxon>Chelicerata</taxon>
        <taxon>Arachnida</taxon>
        <taxon>Araneae</taxon>
        <taxon>Araneomorphae</taxon>
        <taxon>Entelegynae</taxon>
        <taxon>Araneoidea</taxon>
        <taxon>Araneidae</taxon>
        <taxon>Araneus</taxon>
    </lineage>
</organism>
<sequence>MIFFDIDKNPIIAKATKITEEKRQKKTQTSPRRGAFGAKIAEREDRPLKRVMGNMSGKPGVVMLISLRKTRQKLNIYVREVTVACPLAHFLFID</sequence>
<keyword evidence="2" id="KW-1185">Reference proteome</keyword>
<comment type="caution">
    <text evidence="1">The sequence shown here is derived from an EMBL/GenBank/DDBJ whole genome shotgun (WGS) entry which is preliminary data.</text>
</comment>
<dbReference type="AlphaFoldDB" id="A0A4Y2H176"/>
<reference evidence="1 2" key="1">
    <citation type="journal article" date="2019" name="Sci. Rep.">
        <title>Orb-weaving spider Araneus ventricosus genome elucidates the spidroin gene catalogue.</title>
        <authorList>
            <person name="Kono N."/>
            <person name="Nakamura H."/>
            <person name="Ohtoshi R."/>
            <person name="Moran D.A.P."/>
            <person name="Shinohara A."/>
            <person name="Yoshida Y."/>
            <person name="Fujiwara M."/>
            <person name="Mori M."/>
            <person name="Tomita M."/>
            <person name="Arakawa K."/>
        </authorList>
    </citation>
    <scope>NUCLEOTIDE SEQUENCE [LARGE SCALE GENOMIC DNA]</scope>
</reference>
<dbReference type="Proteomes" id="UP000499080">
    <property type="component" value="Unassembled WGS sequence"/>
</dbReference>
<name>A0A4Y2H176_ARAVE</name>
<accession>A0A4Y2H176</accession>